<organism evidence="2 3">
    <name type="scientific">Gossypium darwinii</name>
    <name type="common">Darwin's cotton</name>
    <name type="synonym">Gossypium barbadense var. darwinii</name>
    <dbReference type="NCBI Taxonomy" id="34276"/>
    <lineage>
        <taxon>Eukaryota</taxon>
        <taxon>Viridiplantae</taxon>
        <taxon>Streptophyta</taxon>
        <taxon>Embryophyta</taxon>
        <taxon>Tracheophyta</taxon>
        <taxon>Spermatophyta</taxon>
        <taxon>Magnoliopsida</taxon>
        <taxon>eudicotyledons</taxon>
        <taxon>Gunneridae</taxon>
        <taxon>Pentapetalae</taxon>
        <taxon>rosids</taxon>
        <taxon>malvids</taxon>
        <taxon>Malvales</taxon>
        <taxon>Malvaceae</taxon>
        <taxon>Malvoideae</taxon>
        <taxon>Gossypium</taxon>
    </lineage>
</organism>
<reference evidence="2 3" key="1">
    <citation type="submission" date="2019-06" db="EMBL/GenBank/DDBJ databases">
        <title>WGS assembly of Gossypium darwinii.</title>
        <authorList>
            <person name="Chen Z.J."/>
            <person name="Sreedasyam A."/>
            <person name="Ando A."/>
            <person name="Song Q."/>
            <person name="De L."/>
            <person name="Hulse-Kemp A."/>
            <person name="Ding M."/>
            <person name="Ye W."/>
            <person name="Kirkbride R."/>
            <person name="Jenkins J."/>
            <person name="Plott C."/>
            <person name="Lovell J."/>
            <person name="Lin Y.-M."/>
            <person name="Vaughn R."/>
            <person name="Liu B."/>
            <person name="Li W."/>
            <person name="Simpson S."/>
            <person name="Scheffler B."/>
            <person name="Saski C."/>
            <person name="Grover C."/>
            <person name="Hu G."/>
            <person name="Conover J."/>
            <person name="Carlson J."/>
            <person name="Shu S."/>
            <person name="Boston L."/>
            <person name="Williams M."/>
            <person name="Peterson D."/>
            <person name="Mcgee K."/>
            <person name="Jones D."/>
            <person name="Wendel J."/>
            <person name="Stelly D."/>
            <person name="Grimwood J."/>
            <person name="Schmutz J."/>
        </authorList>
    </citation>
    <scope>NUCLEOTIDE SEQUENCE [LARGE SCALE GENOMIC DNA]</scope>
    <source>
        <strain evidence="2">1808015.09</strain>
    </source>
</reference>
<evidence type="ECO:0000313" key="3">
    <source>
        <dbReference type="Proteomes" id="UP000323506"/>
    </source>
</evidence>
<proteinExistence type="predicted"/>
<protein>
    <submittedName>
        <fullName evidence="2">Uncharacterized protein</fullName>
    </submittedName>
</protein>
<feature type="compositionally biased region" description="Polar residues" evidence="1">
    <location>
        <begin position="101"/>
        <end position="110"/>
    </location>
</feature>
<sequence length="118" mass="13194">MLPFMRIPSVNFLQNHLPVLLQQSGSLFPLSAPSTSAPHPPRPQPRRNPIHQINSFSLFESFSRNKICPCSLLAICESPSKSLPLLPLHSAQVVCPDQEPENTSSLQSQKLMRHQSLF</sequence>
<feature type="region of interest" description="Disordered" evidence="1">
    <location>
        <begin position="97"/>
        <end position="118"/>
    </location>
</feature>
<dbReference type="Proteomes" id="UP000323506">
    <property type="component" value="Chromosome A10"/>
</dbReference>
<dbReference type="AlphaFoldDB" id="A0A5D2F3A2"/>
<name>A0A5D2F3A2_GOSDA</name>
<dbReference type="EMBL" id="CM017697">
    <property type="protein sequence ID" value="TYG99659.1"/>
    <property type="molecule type" value="Genomic_DNA"/>
</dbReference>
<evidence type="ECO:0000313" key="2">
    <source>
        <dbReference type="EMBL" id="TYG99659.1"/>
    </source>
</evidence>
<keyword evidence="3" id="KW-1185">Reference proteome</keyword>
<feature type="region of interest" description="Disordered" evidence="1">
    <location>
        <begin position="30"/>
        <end position="50"/>
    </location>
</feature>
<accession>A0A5D2F3A2</accession>
<evidence type="ECO:0000256" key="1">
    <source>
        <dbReference type="SAM" id="MobiDB-lite"/>
    </source>
</evidence>
<gene>
    <name evidence="2" type="ORF">ES288_A10G212800v1</name>
</gene>